<dbReference type="Pfam" id="PF13439">
    <property type="entry name" value="Glyco_transf_4"/>
    <property type="match status" value="1"/>
</dbReference>
<evidence type="ECO:0000259" key="3">
    <source>
        <dbReference type="Pfam" id="PF00534"/>
    </source>
</evidence>
<dbReference type="KEGG" id="gom:D7316_04739"/>
<dbReference type="PANTHER" id="PTHR45947">
    <property type="entry name" value="SULFOQUINOVOSYL TRANSFERASE SQD2"/>
    <property type="match status" value="1"/>
</dbReference>
<protein>
    <submittedName>
        <fullName evidence="5">D-inositol 3-phosphate glycosyltransferase</fullName>
        <ecNumber evidence="5">2.4.1.250</ecNumber>
    </submittedName>
</protein>
<evidence type="ECO:0000256" key="1">
    <source>
        <dbReference type="ARBA" id="ARBA00022676"/>
    </source>
</evidence>
<feature type="domain" description="Glycosyl transferase family 1" evidence="3">
    <location>
        <begin position="205"/>
        <end position="338"/>
    </location>
</feature>
<evidence type="ECO:0000313" key="6">
    <source>
        <dbReference type="Proteomes" id="UP000271469"/>
    </source>
</evidence>
<keyword evidence="2 5" id="KW-0808">Transferase</keyword>
<dbReference type="GO" id="GO:1903509">
    <property type="term" value="P:liposaccharide metabolic process"/>
    <property type="evidence" value="ECO:0007669"/>
    <property type="project" value="UniProtKB-ARBA"/>
</dbReference>
<proteinExistence type="predicted"/>
<evidence type="ECO:0000313" key="5">
    <source>
        <dbReference type="EMBL" id="AZG48126.1"/>
    </source>
</evidence>
<feature type="domain" description="Glycosyltransferase subfamily 4-like N-terminal" evidence="4">
    <location>
        <begin position="23"/>
        <end position="196"/>
    </location>
</feature>
<sequence>MTDPRIADPRIAIVHERFTEIAGSEHVVEQFSQTWPQAAVHVPIAREQGIPPGLSSSPVTTWVDTPYRWTGRGPYAPLTPLFPRAFRGMELGDVDAVVISHHAFATQAAFATDAPVIAYVHSPARWAWDTAFRAQEAGGPAGAVVLSGLSRMARRGELAAVDRIDQIVANSTAVAGRIQRWWGRESVVVHPPVDTNGFTPDHVTEREDFFLVAGRLVPYKRPDLAIRAAREAGVRLVVVGDGRSMETCRELASDDTVFLGRVPHDQLVDLYRRTRALIMPGVEDFGIVPVEAMATGAPVIALGEGGALDTVVPGTTGMLVPSGDDDTVVAGLAAAMKTFDPREYDPRRIREWAERFSRKNFGAEMVRVVEGVLERGRRVE</sequence>
<name>A0A3G8JTC8_9ACTN</name>
<dbReference type="InterPro" id="IPR028098">
    <property type="entry name" value="Glyco_trans_4-like_N"/>
</dbReference>
<keyword evidence="1 5" id="KW-0328">Glycosyltransferase</keyword>
<dbReference type="Gene3D" id="3.40.50.2000">
    <property type="entry name" value="Glycogen Phosphorylase B"/>
    <property type="match status" value="2"/>
</dbReference>
<dbReference type="AlphaFoldDB" id="A0A3G8JTC8"/>
<reference evidence="5 6" key="1">
    <citation type="submission" date="2018-11" db="EMBL/GenBank/DDBJ databases">
        <title>Gordonia insulae sp. nov., isolated from an island soil.</title>
        <authorList>
            <person name="Kim Y.S."/>
            <person name="Kim S.B."/>
        </authorList>
    </citation>
    <scope>NUCLEOTIDE SEQUENCE [LARGE SCALE GENOMIC DNA]</scope>
    <source>
        <strain evidence="5 6">MMS17-SY073</strain>
    </source>
</reference>
<dbReference type="SUPFAM" id="SSF53756">
    <property type="entry name" value="UDP-Glycosyltransferase/glycogen phosphorylase"/>
    <property type="match status" value="1"/>
</dbReference>
<accession>A0A3G8JTC8</accession>
<evidence type="ECO:0000259" key="4">
    <source>
        <dbReference type="Pfam" id="PF13439"/>
    </source>
</evidence>
<dbReference type="InterPro" id="IPR050194">
    <property type="entry name" value="Glycosyltransferase_grp1"/>
</dbReference>
<dbReference type="GO" id="GO:1901137">
    <property type="term" value="P:carbohydrate derivative biosynthetic process"/>
    <property type="evidence" value="ECO:0007669"/>
    <property type="project" value="UniProtKB-ARBA"/>
</dbReference>
<evidence type="ECO:0000256" key="2">
    <source>
        <dbReference type="ARBA" id="ARBA00022679"/>
    </source>
</evidence>
<dbReference type="EC" id="2.4.1.250" evidence="5"/>
<dbReference type="Pfam" id="PF00534">
    <property type="entry name" value="Glycos_transf_1"/>
    <property type="match status" value="1"/>
</dbReference>
<dbReference type="Proteomes" id="UP000271469">
    <property type="component" value="Chromosome"/>
</dbReference>
<keyword evidence="6" id="KW-1185">Reference proteome</keyword>
<dbReference type="GO" id="GO:0102710">
    <property type="term" value="F:D-inositol-3-phosphate glycosyltransferase activity"/>
    <property type="evidence" value="ECO:0007669"/>
    <property type="project" value="UniProtKB-EC"/>
</dbReference>
<dbReference type="EMBL" id="CP033972">
    <property type="protein sequence ID" value="AZG48126.1"/>
    <property type="molecule type" value="Genomic_DNA"/>
</dbReference>
<gene>
    <name evidence="5" type="primary">mshA_2</name>
    <name evidence="5" type="ORF">D7316_04739</name>
</gene>
<organism evidence="5 6">
    <name type="scientific">Gordonia insulae</name>
    <dbReference type="NCBI Taxonomy" id="2420509"/>
    <lineage>
        <taxon>Bacteria</taxon>
        <taxon>Bacillati</taxon>
        <taxon>Actinomycetota</taxon>
        <taxon>Actinomycetes</taxon>
        <taxon>Mycobacteriales</taxon>
        <taxon>Gordoniaceae</taxon>
        <taxon>Gordonia</taxon>
    </lineage>
</organism>
<dbReference type="InterPro" id="IPR001296">
    <property type="entry name" value="Glyco_trans_1"/>
</dbReference>
<dbReference type="PANTHER" id="PTHR45947:SF3">
    <property type="entry name" value="SULFOQUINOVOSYL TRANSFERASE SQD2"/>
    <property type="match status" value="1"/>
</dbReference>